<comment type="caution">
    <text evidence="2">The sequence shown here is derived from an EMBL/GenBank/DDBJ whole genome shotgun (WGS) entry which is preliminary data.</text>
</comment>
<dbReference type="Proteomes" id="UP000641932">
    <property type="component" value="Unassembled WGS sequence"/>
</dbReference>
<dbReference type="EMBL" id="BMMS01000039">
    <property type="protein sequence ID" value="GGO98550.1"/>
    <property type="molecule type" value="Genomic_DNA"/>
</dbReference>
<feature type="compositionally biased region" description="Basic and acidic residues" evidence="1">
    <location>
        <begin position="49"/>
        <end position="65"/>
    </location>
</feature>
<accession>A0A917ZXK2</accession>
<evidence type="ECO:0000313" key="3">
    <source>
        <dbReference type="Proteomes" id="UP000641932"/>
    </source>
</evidence>
<gene>
    <name evidence="2" type="ORF">GCM10012280_62950</name>
</gene>
<organism evidence="2 3">
    <name type="scientific">Wenjunlia tyrosinilytica</name>
    <dbReference type="NCBI Taxonomy" id="1544741"/>
    <lineage>
        <taxon>Bacteria</taxon>
        <taxon>Bacillati</taxon>
        <taxon>Actinomycetota</taxon>
        <taxon>Actinomycetes</taxon>
        <taxon>Kitasatosporales</taxon>
        <taxon>Streptomycetaceae</taxon>
        <taxon>Wenjunlia</taxon>
    </lineage>
</organism>
<reference evidence="2" key="2">
    <citation type="submission" date="2020-09" db="EMBL/GenBank/DDBJ databases">
        <authorList>
            <person name="Sun Q."/>
            <person name="Zhou Y."/>
        </authorList>
    </citation>
    <scope>NUCLEOTIDE SEQUENCE</scope>
    <source>
        <strain evidence="2">CGMCC 4.7201</strain>
    </source>
</reference>
<proteinExistence type="predicted"/>
<sequence length="190" mass="19484">MLWPERPSLHPQHPAPCYPIEGGHVLAEVRRAQVFLGAGPGGRQGHRPGVVDDVRGASDLGRGDGRPWPAAGPTAAPEAGVTAAAGTGWQGAQCDAAAAAVRGDPPPTKGGTCRGYNGVGKQTEQELPHGAASDAGDEVEVGLVSGARNCEGTSVLPVGCGWSGHRAPMGETPWGITGIRLLRHHIRKII</sequence>
<protein>
    <submittedName>
        <fullName evidence="2">Uncharacterized protein</fullName>
    </submittedName>
</protein>
<evidence type="ECO:0000313" key="2">
    <source>
        <dbReference type="EMBL" id="GGO98550.1"/>
    </source>
</evidence>
<dbReference type="AlphaFoldDB" id="A0A917ZXK2"/>
<feature type="region of interest" description="Disordered" evidence="1">
    <location>
        <begin position="38"/>
        <end position="76"/>
    </location>
</feature>
<reference evidence="2" key="1">
    <citation type="journal article" date="2014" name="Int. J. Syst. Evol. Microbiol.">
        <title>Complete genome sequence of Corynebacterium casei LMG S-19264T (=DSM 44701T), isolated from a smear-ripened cheese.</title>
        <authorList>
            <consortium name="US DOE Joint Genome Institute (JGI-PGF)"/>
            <person name="Walter F."/>
            <person name="Albersmeier A."/>
            <person name="Kalinowski J."/>
            <person name="Ruckert C."/>
        </authorList>
    </citation>
    <scope>NUCLEOTIDE SEQUENCE</scope>
    <source>
        <strain evidence="2">CGMCC 4.7201</strain>
    </source>
</reference>
<keyword evidence="3" id="KW-1185">Reference proteome</keyword>
<name>A0A917ZXK2_9ACTN</name>
<evidence type="ECO:0000256" key="1">
    <source>
        <dbReference type="SAM" id="MobiDB-lite"/>
    </source>
</evidence>